<evidence type="ECO:0000313" key="1">
    <source>
        <dbReference type="EMBL" id="UQA95704.1"/>
    </source>
</evidence>
<dbReference type="SUPFAM" id="SSF56112">
    <property type="entry name" value="Protein kinase-like (PK-like)"/>
    <property type="match status" value="1"/>
</dbReference>
<protein>
    <submittedName>
        <fullName evidence="1">Phosphotransferase</fullName>
    </submittedName>
</protein>
<dbReference type="RefSeq" id="WP_248866617.1">
    <property type="nucleotide sequence ID" value="NZ_CP086322.1"/>
</dbReference>
<dbReference type="Proteomes" id="UP000830115">
    <property type="component" value="Chromosome"/>
</dbReference>
<organism evidence="1 2">
    <name type="scientific">Streptomyces halobius</name>
    <dbReference type="NCBI Taxonomy" id="2879846"/>
    <lineage>
        <taxon>Bacteria</taxon>
        <taxon>Bacillati</taxon>
        <taxon>Actinomycetota</taxon>
        <taxon>Actinomycetes</taxon>
        <taxon>Kitasatosporales</taxon>
        <taxon>Streptomycetaceae</taxon>
        <taxon>Streptomyces</taxon>
    </lineage>
</organism>
<sequence length="394" mass="42086">MTRTPVPTSADLFALSTDRMRRAAHDLWPDGTLSFVDHVPSVTGYVHRVRIDGRDLYAKDSILGLSLVSVLRGLAGDWDAVCAAQLAYATSPASLLAREAAQLRALNAAGIRVGRCAGYAGGVLFTEPVTGPTLLDLIAKEPYRTRDLLGRAVAGLVPLQHPLVIAQVDAAPIQERSIDGTFRRKFNGISGRHYISALGADRLGEHTRRGAVVVLGVVVDRLLRLSLTPAPGPRDIVYGDLKPEHVLFPDGADEEPVFIDPALTRSPICADVGKLVSRTVLAVIAAPPVDGPAAVVDGIAAFTHDQSRELRGTARGLWWRRLMVTWLMDTVNILSTYLTAPAALPLPEHARAVLDQTEALCTLLDRISAALVAGTAADAAWQLGVQAIVEAADR</sequence>
<accession>A0ABY4MD49</accession>
<name>A0ABY4MD49_9ACTN</name>
<dbReference type="EMBL" id="CP086322">
    <property type="protein sequence ID" value="UQA95704.1"/>
    <property type="molecule type" value="Genomic_DNA"/>
</dbReference>
<gene>
    <name evidence="1" type="ORF">K9S39_31010</name>
</gene>
<evidence type="ECO:0000313" key="2">
    <source>
        <dbReference type="Proteomes" id="UP000830115"/>
    </source>
</evidence>
<reference evidence="1" key="1">
    <citation type="submission" date="2021-10" db="EMBL/GenBank/DDBJ databases">
        <title>Streptomyces nigrumlapis sp.nov.,an antimicrobial producing actinobacterium isolated from Black Gobi rocks.</title>
        <authorList>
            <person name="Wen Y."/>
            <person name="Zhang W."/>
            <person name="Liu X.G."/>
        </authorList>
    </citation>
    <scope>NUCLEOTIDE SEQUENCE</scope>
    <source>
        <strain evidence="1">ST13-2-2</strain>
    </source>
</reference>
<proteinExistence type="predicted"/>
<dbReference type="InterPro" id="IPR011009">
    <property type="entry name" value="Kinase-like_dom_sf"/>
</dbReference>
<keyword evidence="2" id="KW-1185">Reference proteome</keyword>